<dbReference type="EMBL" id="HACG01024425">
    <property type="protein sequence ID" value="CEK71290.1"/>
    <property type="molecule type" value="Transcribed_RNA"/>
</dbReference>
<reference evidence="1" key="1">
    <citation type="submission" date="2014-12" db="EMBL/GenBank/DDBJ databases">
        <title>Insight into the proteome of Arion vulgaris.</title>
        <authorList>
            <person name="Aradska J."/>
            <person name="Bulat T."/>
            <person name="Smidak R."/>
            <person name="Sarate P."/>
            <person name="Gangsoo J."/>
            <person name="Sialana F."/>
            <person name="Bilban M."/>
            <person name="Lubec G."/>
        </authorList>
    </citation>
    <scope>NUCLEOTIDE SEQUENCE</scope>
    <source>
        <tissue evidence="1">Skin</tissue>
    </source>
</reference>
<protein>
    <submittedName>
        <fullName evidence="1">Uncharacterized protein</fullName>
    </submittedName>
</protein>
<gene>
    <name evidence="1" type="primary">ORF77695</name>
</gene>
<proteinExistence type="predicted"/>
<evidence type="ECO:0000313" key="1">
    <source>
        <dbReference type="EMBL" id="CEK71290.1"/>
    </source>
</evidence>
<sequence>MVGLRMSCAPKETTRIIIYCYCYQRESSSHGHSLMVIFPWYDDKISQHS</sequence>
<name>A0A0B6ZU49_9EUPU</name>
<accession>A0A0B6ZU49</accession>
<organism evidence="1">
    <name type="scientific">Arion vulgaris</name>
    <dbReference type="NCBI Taxonomy" id="1028688"/>
    <lineage>
        <taxon>Eukaryota</taxon>
        <taxon>Metazoa</taxon>
        <taxon>Spiralia</taxon>
        <taxon>Lophotrochozoa</taxon>
        <taxon>Mollusca</taxon>
        <taxon>Gastropoda</taxon>
        <taxon>Heterobranchia</taxon>
        <taxon>Euthyneura</taxon>
        <taxon>Panpulmonata</taxon>
        <taxon>Eupulmonata</taxon>
        <taxon>Stylommatophora</taxon>
        <taxon>Helicina</taxon>
        <taxon>Arionoidea</taxon>
        <taxon>Arionidae</taxon>
        <taxon>Arion</taxon>
    </lineage>
</organism>
<dbReference type="AlphaFoldDB" id="A0A0B6ZU49"/>